<dbReference type="Gene3D" id="1.25.40.10">
    <property type="entry name" value="Tetratricopeptide repeat domain"/>
    <property type="match status" value="1"/>
</dbReference>
<dbReference type="PANTHER" id="PTHR35807">
    <property type="entry name" value="TRANSCRIPTIONAL REGULATOR REDD-RELATED"/>
    <property type="match status" value="1"/>
</dbReference>
<dbReference type="SUPFAM" id="SSF48452">
    <property type="entry name" value="TPR-like"/>
    <property type="match status" value="1"/>
</dbReference>
<reference evidence="3" key="1">
    <citation type="submission" date="2020-12" db="EMBL/GenBank/DDBJ databases">
        <title>Genomic characterization of non-nitrogen-fixing Frankia strains.</title>
        <authorList>
            <person name="Carlos-Shanley C."/>
            <person name="Guerra T."/>
            <person name="Hahn D."/>
        </authorList>
    </citation>
    <scope>NUCLEOTIDE SEQUENCE</scope>
    <source>
        <strain evidence="3">CN6</strain>
    </source>
</reference>
<sequence length="331" mass="34990">MTITAPTTAGTAGAQPAVAEQAPPAPSPVAGYGDGPRARSMPGRGAVEIRLLGPPVIEQHGRAVRPPRGRKVWALLCYLVLADRAPCRRHLADLLFDGADDPMGALRWILAELRRALAAPDVFRGDPVDTTLGDDVWVDVLLLTRAPAGPDRSLLELDGELLEGVELTAAPGFESWLRVQRHRVATAHEARLRDAAAARLAAGQADDAVRYASYAVARNPLAEGNHELLVRALVMVGDHAAARRQLFLADDLLRREFGVGASASLQAAAGKPAGKAHTSAPRTGSTAPEMFATALRGSRGGPLWKSNGTRSPAAGRTFARGSRNDQAYDQA</sequence>
<accession>A0A937RUG9</accession>
<dbReference type="PANTHER" id="PTHR35807:SF3">
    <property type="entry name" value="BLL5740 PROTEIN"/>
    <property type="match status" value="1"/>
</dbReference>
<dbReference type="AlphaFoldDB" id="A0A937RUG9"/>
<evidence type="ECO:0000256" key="1">
    <source>
        <dbReference type="SAM" id="MobiDB-lite"/>
    </source>
</evidence>
<dbReference type="InterPro" id="IPR051677">
    <property type="entry name" value="AfsR-DnrI-RedD_regulator"/>
</dbReference>
<feature type="compositionally biased region" description="Low complexity" evidence="1">
    <location>
        <begin position="1"/>
        <end position="22"/>
    </location>
</feature>
<name>A0A937RUG9_9ACTN</name>
<dbReference type="Proteomes" id="UP000604475">
    <property type="component" value="Unassembled WGS sequence"/>
</dbReference>
<protein>
    <recommendedName>
        <fullName evidence="2">Bacterial transcriptional activator domain-containing protein</fullName>
    </recommendedName>
</protein>
<dbReference type="SMART" id="SM01043">
    <property type="entry name" value="BTAD"/>
    <property type="match status" value="1"/>
</dbReference>
<dbReference type="RefSeq" id="WP_203005210.1">
    <property type="nucleotide sequence ID" value="NZ_JADWYU010000193.1"/>
</dbReference>
<dbReference type="InterPro" id="IPR005158">
    <property type="entry name" value="BTAD"/>
</dbReference>
<evidence type="ECO:0000313" key="3">
    <source>
        <dbReference type="EMBL" id="MBL7633038.1"/>
    </source>
</evidence>
<dbReference type="Pfam" id="PF03704">
    <property type="entry name" value="BTAD"/>
    <property type="match status" value="1"/>
</dbReference>
<evidence type="ECO:0000313" key="4">
    <source>
        <dbReference type="Proteomes" id="UP000604475"/>
    </source>
</evidence>
<comment type="caution">
    <text evidence="3">The sequence shown here is derived from an EMBL/GenBank/DDBJ whole genome shotgun (WGS) entry which is preliminary data.</text>
</comment>
<dbReference type="EMBL" id="JAEACQ010000366">
    <property type="protein sequence ID" value="MBL7633038.1"/>
    <property type="molecule type" value="Genomic_DNA"/>
</dbReference>
<dbReference type="InterPro" id="IPR011990">
    <property type="entry name" value="TPR-like_helical_dom_sf"/>
</dbReference>
<feature type="region of interest" description="Disordered" evidence="1">
    <location>
        <begin position="296"/>
        <end position="331"/>
    </location>
</feature>
<feature type="region of interest" description="Disordered" evidence="1">
    <location>
        <begin position="268"/>
        <end position="287"/>
    </location>
</feature>
<feature type="region of interest" description="Disordered" evidence="1">
    <location>
        <begin position="1"/>
        <end position="41"/>
    </location>
</feature>
<proteinExistence type="predicted"/>
<feature type="domain" description="Bacterial transcriptional activator" evidence="2">
    <location>
        <begin position="138"/>
        <end position="273"/>
    </location>
</feature>
<gene>
    <name evidence="3" type="ORF">I7412_38985</name>
</gene>
<evidence type="ECO:0000259" key="2">
    <source>
        <dbReference type="SMART" id="SM01043"/>
    </source>
</evidence>
<organism evidence="3 4">
    <name type="scientific">Frankia nepalensis</name>
    <dbReference type="NCBI Taxonomy" id="1836974"/>
    <lineage>
        <taxon>Bacteria</taxon>
        <taxon>Bacillati</taxon>
        <taxon>Actinomycetota</taxon>
        <taxon>Actinomycetes</taxon>
        <taxon>Frankiales</taxon>
        <taxon>Frankiaceae</taxon>
        <taxon>Frankia</taxon>
    </lineage>
</organism>
<keyword evidence="4" id="KW-1185">Reference proteome</keyword>